<evidence type="ECO:0000256" key="1">
    <source>
        <dbReference type="SAM" id="MobiDB-lite"/>
    </source>
</evidence>
<evidence type="ECO:0000313" key="2">
    <source>
        <dbReference type="EMBL" id="DAF96885.1"/>
    </source>
</evidence>
<proteinExistence type="predicted"/>
<dbReference type="EMBL" id="BK016123">
    <property type="protein sequence ID" value="DAF96885.1"/>
    <property type="molecule type" value="Genomic_DNA"/>
</dbReference>
<sequence>MRLFSSGNINGGPRSTPNENMQPWVEIEDFISLSWSERSHDYGDFKLQIVSDTIEPKFGTYSMWMRDDSDFVMICEDIHATQLASGKYLQEYSGRSLETMLEWRINEDKIPLQLPDTRWLETQLYLETILHNNFGFGASARRRIPGFNVHRELDVNSWIRVNMADFDGDWDETVGLTLNRDHIVKHVRRFLDMTKPNGFSMFYRVRMRNGGFWVDFEAPFLIEPLVLSPSDDDFTDFEYVWSNRKKYSHIIEVYDHYEVDGKKPQNGKSRTNVLEVRNEIPMLRREVLWNNTADHKVLDPNDKDSKKNDRDVHKKNAYDYSNPYYPIYVAADKAGEYTPVMQYSAKLDSFGANIKYRQDLFVGDVVRYIPDPGINIRQQMRMPDGTINWEKYAEQRRIDLQLTEVTESWDSSGYTLQPSFTGYAEKWSGEGSRVSVERNSESVYRAIRSR</sequence>
<accession>A0A8S5UQY2</accession>
<reference evidence="2" key="1">
    <citation type="journal article" date="2021" name="Proc. Natl. Acad. Sci. U.S.A.">
        <title>A Catalog of Tens of Thousands of Viruses from Human Metagenomes Reveals Hidden Associations with Chronic Diseases.</title>
        <authorList>
            <person name="Tisza M.J."/>
            <person name="Buck C.B."/>
        </authorList>
    </citation>
    <scope>NUCLEOTIDE SEQUENCE</scope>
    <source>
        <strain evidence="2">Ct89S11</strain>
    </source>
</reference>
<name>A0A8S5UQY2_9CAUD</name>
<protein>
    <submittedName>
        <fullName evidence="2">Uncharacterized protein</fullName>
    </submittedName>
</protein>
<feature type="region of interest" description="Disordered" evidence="1">
    <location>
        <begin position="1"/>
        <end position="20"/>
    </location>
</feature>
<organism evidence="2">
    <name type="scientific">Siphoviridae sp. ct89S11</name>
    <dbReference type="NCBI Taxonomy" id="2825357"/>
    <lineage>
        <taxon>Viruses</taxon>
        <taxon>Duplodnaviria</taxon>
        <taxon>Heunggongvirae</taxon>
        <taxon>Uroviricota</taxon>
        <taxon>Caudoviricetes</taxon>
    </lineage>
</organism>